<dbReference type="GO" id="GO:0008270">
    <property type="term" value="F:zinc ion binding"/>
    <property type="evidence" value="ECO:0007669"/>
    <property type="project" value="UniProtKB-UniRule"/>
</dbReference>
<keyword evidence="11 12" id="KW-0368">Histidine biosynthesis</keyword>
<dbReference type="SUPFAM" id="SSF141734">
    <property type="entry name" value="HisI-like"/>
    <property type="match status" value="1"/>
</dbReference>
<dbReference type="Pfam" id="PF01502">
    <property type="entry name" value="PRA-CH"/>
    <property type="match status" value="1"/>
</dbReference>
<comment type="cofactor">
    <cofactor evidence="12">
        <name>Zn(2+)</name>
        <dbReference type="ChEBI" id="CHEBI:29105"/>
    </cofactor>
    <text evidence="12">Binds 1 zinc ion per subunit.</text>
</comment>
<dbReference type="InterPro" id="IPR002496">
    <property type="entry name" value="PRib_AMP_CycHydrolase_dom"/>
</dbReference>
<evidence type="ECO:0000256" key="5">
    <source>
        <dbReference type="ARBA" id="ARBA00007731"/>
    </source>
</evidence>
<dbReference type="EC" id="3.5.4.19" evidence="12"/>
<dbReference type="Gene3D" id="3.10.20.810">
    <property type="entry name" value="Phosphoribosyl-AMP cyclohydrolase"/>
    <property type="match status" value="1"/>
</dbReference>
<evidence type="ECO:0000256" key="12">
    <source>
        <dbReference type="HAMAP-Rule" id="MF_01021"/>
    </source>
</evidence>
<keyword evidence="7 12" id="KW-0963">Cytoplasm</keyword>
<dbReference type="AlphaFoldDB" id="A0A7C8FQP1"/>
<comment type="cofactor">
    <cofactor evidence="12">
        <name>Mg(2+)</name>
        <dbReference type="ChEBI" id="CHEBI:18420"/>
    </cofactor>
    <text evidence="12">Binds 1 Mg(2+) ion per subunit.</text>
</comment>
<proteinExistence type="inferred from homology"/>
<keyword evidence="10 12" id="KW-0460">Magnesium</keyword>
<dbReference type="InterPro" id="IPR038019">
    <property type="entry name" value="PRib_AMP_CycHydrolase_sf"/>
</dbReference>
<dbReference type="GO" id="GO:0004636">
    <property type="term" value="F:phosphoribosyl-ATP diphosphatase activity"/>
    <property type="evidence" value="ECO:0007669"/>
    <property type="project" value="UniProtKB-EC"/>
</dbReference>
<keyword evidence="8 12" id="KW-0028">Amino-acid biosynthesis</keyword>
<evidence type="ECO:0000256" key="6">
    <source>
        <dbReference type="ARBA" id="ARBA00008299"/>
    </source>
</evidence>
<dbReference type="PANTHER" id="PTHR42945:SF1">
    <property type="entry name" value="HISTIDINE BIOSYNTHESIS BIFUNCTIONAL PROTEIN HIS7"/>
    <property type="match status" value="1"/>
</dbReference>
<keyword evidence="15" id="KW-1185">Reference proteome</keyword>
<keyword evidence="9 12" id="KW-0378">Hydrolase</keyword>
<evidence type="ECO:0000256" key="1">
    <source>
        <dbReference type="ARBA" id="ARBA00000024"/>
    </source>
</evidence>
<reference evidence="14 15" key="1">
    <citation type="submission" date="2019-09" db="EMBL/GenBank/DDBJ databases">
        <title>Phylogeny of genus Pseudoclavibacter and closely related genus.</title>
        <authorList>
            <person name="Li Y."/>
        </authorList>
    </citation>
    <scope>NUCLEOTIDE SEQUENCE [LARGE SCALE GENOMIC DNA]</scope>
    <source>
        <strain evidence="14 15">JCM 16921</strain>
    </source>
</reference>
<dbReference type="RefSeq" id="WP_158035829.1">
    <property type="nucleotide sequence ID" value="NZ_BAAAZV010000003.1"/>
</dbReference>
<dbReference type="GO" id="GO:0000287">
    <property type="term" value="F:magnesium ion binding"/>
    <property type="evidence" value="ECO:0007669"/>
    <property type="project" value="UniProtKB-UniRule"/>
</dbReference>
<dbReference type="OrthoDB" id="9795769at2"/>
<keyword evidence="12" id="KW-0862">Zinc</keyword>
<keyword evidence="12" id="KW-0479">Metal-binding</keyword>
<dbReference type="UniPathway" id="UPA00031">
    <property type="reaction ID" value="UER00008"/>
</dbReference>
<protein>
    <recommendedName>
        <fullName evidence="12">Phosphoribosyl-AMP cyclohydrolase</fullName>
        <shortName evidence="12">PRA-CH</shortName>
        <ecNumber evidence="12">3.5.4.19</ecNumber>
    </recommendedName>
</protein>
<feature type="binding site" evidence="12">
    <location>
        <position position="83"/>
    </location>
    <ligand>
        <name>Zn(2+)</name>
        <dbReference type="ChEBI" id="CHEBI:29105"/>
        <note>ligand shared between dimeric partners</note>
    </ligand>
</feature>
<feature type="binding site" evidence="12">
    <location>
        <position position="86"/>
    </location>
    <ligand>
        <name>Mg(2+)</name>
        <dbReference type="ChEBI" id="CHEBI:18420"/>
    </ligand>
</feature>
<sequence>MSDTVETVDVAHIRYDARGLVPVVVQQFDSGEVLMVAWMNAETVRLTLDEGRTVFWSRSRGEIWRKGETSGHVQRLVSLDMDCDGDTLLARVDQTGAACHTGTRTCFTGRRLWERDEV</sequence>
<feature type="binding site" evidence="12">
    <location>
        <position position="84"/>
    </location>
    <ligand>
        <name>Mg(2+)</name>
        <dbReference type="ChEBI" id="CHEBI:18420"/>
    </ligand>
</feature>
<evidence type="ECO:0000256" key="3">
    <source>
        <dbReference type="ARBA" id="ARBA00005169"/>
    </source>
</evidence>
<evidence type="ECO:0000313" key="15">
    <source>
        <dbReference type="Proteomes" id="UP000481339"/>
    </source>
</evidence>
<name>A0A7C8FQP1_9MICO</name>
<evidence type="ECO:0000259" key="13">
    <source>
        <dbReference type="Pfam" id="PF01502"/>
    </source>
</evidence>
<comment type="pathway">
    <text evidence="3 12">Amino-acid biosynthesis; L-histidine biosynthesis; L-histidine from 5-phospho-alpha-D-ribose 1-diphosphate: step 3/9.</text>
</comment>
<evidence type="ECO:0000256" key="4">
    <source>
        <dbReference type="ARBA" id="ARBA00005204"/>
    </source>
</evidence>
<dbReference type="HAMAP" id="MF_01021">
    <property type="entry name" value="HisI"/>
    <property type="match status" value="1"/>
</dbReference>
<feature type="domain" description="Phosphoribosyl-AMP cyclohydrolase" evidence="13">
    <location>
        <begin position="35"/>
        <end position="108"/>
    </location>
</feature>
<dbReference type="EMBL" id="WBKA01000002">
    <property type="protein sequence ID" value="KAB1632907.1"/>
    <property type="molecule type" value="Genomic_DNA"/>
</dbReference>
<dbReference type="PANTHER" id="PTHR42945">
    <property type="entry name" value="HISTIDINE BIOSYNTHESIS BIFUNCTIONAL PROTEIN"/>
    <property type="match status" value="1"/>
</dbReference>
<evidence type="ECO:0000256" key="2">
    <source>
        <dbReference type="ARBA" id="ARBA00001460"/>
    </source>
</evidence>
<evidence type="ECO:0000313" key="14">
    <source>
        <dbReference type="EMBL" id="KAB1632907.1"/>
    </source>
</evidence>
<comment type="subcellular location">
    <subcellularLocation>
        <location evidence="12">Cytoplasm</location>
    </subcellularLocation>
</comment>
<evidence type="ECO:0000256" key="11">
    <source>
        <dbReference type="ARBA" id="ARBA00023102"/>
    </source>
</evidence>
<comment type="similarity">
    <text evidence="6">In the N-terminal section; belongs to the PRA-CH family.</text>
</comment>
<dbReference type="FunFam" id="3.10.20.810:FF:000001">
    <property type="entry name" value="Histidine biosynthesis bifunctional protein HisIE"/>
    <property type="match status" value="1"/>
</dbReference>
<comment type="similarity">
    <text evidence="12">Belongs to the PRA-CH family.</text>
</comment>
<feature type="binding site" evidence="12">
    <location>
        <position position="106"/>
    </location>
    <ligand>
        <name>Zn(2+)</name>
        <dbReference type="ChEBI" id="CHEBI:29105"/>
        <note>ligand shared between dimeric partners</note>
    </ligand>
</feature>
<evidence type="ECO:0000256" key="8">
    <source>
        <dbReference type="ARBA" id="ARBA00022605"/>
    </source>
</evidence>
<feature type="binding site" evidence="12">
    <location>
        <position position="99"/>
    </location>
    <ligand>
        <name>Zn(2+)</name>
        <dbReference type="ChEBI" id="CHEBI:29105"/>
        <note>ligand shared between dimeric partners</note>
    </ligand>
</feature>
<evidence type="ECO:0000256" key="10">
    <source>
        <dbReference type="ARBA" id="ARBA00022842"/>
    </source>
</evidence>
<evidence type="ECO:0000256" key="7">
    <source>
        <dbReference type="ARBA" id="ARBA00022490"/>
    </source>
</evidence>
<comment type="caution">
    <text evidence="14">The sequence shown here is derived from an EMBL/GenBank/DDBJ whole genome shotgun (WGS) entry which is preliminary data.</text>
</comment>
<comment type="function">
    <text evidence="12">Catalyzes the hydrolysis of the adenine ring of phosphoribosyl-AMP.</text>
</comment>
<accession>A0A7C8FQP1</accession>
<dbReference type="NCBIfam" id="NF000768">
    <property type="entry name" value="PRK00051.1"/>
    <property type="match status" value="1"/>
</dbReference>
<dbReference type="GO" id="GO:0005737">
    <property type="term" value="C:cytoplasm"/>
    <property type="evidence" value="ECO:0007669"/>
    <property type="project" value="UniProtKB-SubCell"/>
</dbReference>
<comment type="pathway">
    <text evidence="4">Amino-acid biosynthesis; L-histidine biosynthesis; L-histidine from 5-phospho-alpha-D-ribose 1-diphosphate: step 2/9.</text>
</comment>
<gene>
    <name evidence="12 14" type="primary">hisI</name>
    <name evidence="14" type="ORF">F8O02_03345</name>
</gene>
<comment type="subunit">
    <text evidence="12">Homodimer.</text>
</comment>
<dbReference type="InterPro" id="IPR026660">
    <property type="entry name" value="PRA-CH"/>
</dbReference>
<organism evidence="14 15">
    <name type="scientific">Pseudoclavibacter caeni</name>
    <dbReference type="NCBI Taxonomy" id="908846"/>
    <lineage>
        <taxon>Bacteria</taxon>
        <taxon>Bacillati</taxon>
        <taxon>Actinomycetota</taxon>
        <taxon>Actinomycetes</taxon>
        <taxon>Micrococcales</taxon>
        <taxon>Microbacteriaceae</taxon>
        <taxon>Pseudoclavibacter</taxon>
    </lineage>
</organism>
<comment type="catalytic activity">
    <reaction evidence="1 12">
        <text>1-(5-phospho-beta-D-ribosyl)-5'-AMP + H2O = 1-(5-phospho-beta-D-ribosyl)-5-[(5-phospho-beta-D-ribosylamino)methylideneamino]imidazole-4-carboxamide</text>
        <dbReference type="Rhea" id="RHEA:20049"/>
        <dbReference type="ChEBI" id="CHEBI:15377"/>
        <dbReference type="ChEBI" id="CHEBI:58435"/>
        <dbReference type="ChEBI" id="CHEBI:59457"/>
        <dbReference type="EC" id="3.5.4.19"/>
    </reaction>
</comment>
<dbReference type="GO" id="GO:0000105">
    <property type="term" value="P:L-histidine biosynthetic process"/>
    <property type="evidence" value="ECO:0007669"/>
    <property type="project" value="UniProtKB-UniRule"/>
</dbReference>
<dbReference type="GO" id="GO:0004635">
    <property type="term" value="F:phosphoribosyl-AMP cyclohydrolase activity"/>
    <property type="evidence" value="ECO:0007669"/>
    <property type="project" value="UniProtKB-UniRule"/>
</dbReference>
<comment type="catalytic activity">
    <reaction evidence="2">
        <text>1-(5-phospho-beta-D-ribosyl)-ATP + H2O = 1-(5-phospho-beta-D-ribosyl)-5'-AMP + diphosphate + H(+)</text>
        <dbReference type="Rhea" id="RHEA:22828"/>
        <dbReference type="ChEBI" id="CHEBI:15377"/>
        <dbReference type="ChEBI" id="CHEBI:15378"/>
        <dbReference type="ChEBI" id="CHEBI:33019"/>
        <dbReference type="ChEBI" id="CHEBI:59457"/>
        <dbReference type="ChEBI" id="CHEBI:73183"/>
        <dbReference type="EC" id="3.6.1.31"/>
    </reaction>
</comment>
<feature type="binding site" evidence="12">
    <location>
        <position position="82"/>
    </location>
    <ligand>
        <name>Mg(2+)</name>
        <dbReference type="ChEBI" id="CHEBI:18420"/>
    </ligand>
</feature>
<dbReference type="Proteomes" id="UP000481339">
    <property type="component" value="Unassembled WGS sequence"/>
</dbReference>
<comment type="similarity">
    <text evidence="5">In the C-terminal section; belongs to the PRA-PH family.</text>
</comment>
<evidence type="ECO:0000256" key="9">
    <source>
        <dbReference type="ARBA" id="ARBA00022801"/>
    </source>
</evidence>